<feature type="region of interest" description="Disordered" evidence="1">
    <location>
        <begin position="31"/>
        <end position="63"/>
    </location>
</feature>
<dbReference type="Proteomes" id="UP000822688">
    <property type="component" value="Chromosome 3"/>
</dbReference>
<protein>
    <recommendedName>
        <fullName evidence="2">Large ribosomal subunit protein eL40 domain-containing protein</fullName>
    </recommendedName>
</protein>
<sequence length="63" mass="7131">MLKIFTEPFILIKSWMICRRIYQHLHMTSAPCKSHRCGQTSGGAEKGRLKSSTLKPGAEDQEP</sequence>
<proteinExistence type="predicted"/>
<organism evidence="3 4">
    <name type="scientific">Ceratodon purpureus</name>
    <name type="common">Fire moss</name>
    <name type="synonym">Dicranum purpureum</name>
    <dbReference type="NCBI Taxonomy" id="3225"/>
    <lineage>
        <taxon>Eukaryota</taxon>
        <taxon>Viridiplantae</taxon>
        <taxon>Streptophyta</taxon>
        <taxon>Embryophyta</taxon>
        <taxon>Bryophyta</taxon>
        <taxon>Bryophytina</taxon>
        <taxon>Bryopsida</taxon>
        <taxon>Dicranidae</taxon>
        <taxon>Pseudoditrichales</taxon>
        <taxon>Ditrichaceae</taxon>
        <taxon>Ceratodon</taxon>
    </lineage>
</organism>
<feature type="domain" description="Large ribosomal subunit protein eL40" evidence="2">
    <location>
        <begin position="16"/>
        <end position="41"/>
    </location>
</feature>
<dbReference type="AlphaFoldDB" id="A0A8T0IN08"/>
<evidence type="ECO:0000259" key="2">
    <source>
        <dbReference type="Pfam" id="PF01020"/>
    </source>
</evidence>
<evidence type="ECO:0000313" key="3">
    <source>
        <dbReference type="EMBL" id="KAG0584612.1"/>
    </source>
</evidence>
<dbReference type="GO" id="GO:0003735">
    <property type="term" value="F:structural constituent of ribosome"/>
    <property type="evidence" value="ECO:0007669"/>
    <property type="project" value="InterPro"/>
</dbReference>
<gene>
    <name evidence="3" type="ORF">KC19_3G222400</name>
</gene>
<dbReference type="Pfam" id="PF01020">
    <property type="entry name" value="Ribosomal_L40e"/>
    <property type="match status" value="1"/>
</dbReference>
<dbReference type="GO" id="GO:0006412">
    <property type="term" value="P:translation"/>
    <property type="evidence" value="ECO:0007669"/>
    <property type="project" value="InterPro"/>
</dbReference>
<reference evidence="3" key="1">
    <citation type="submission" date="2020-06" db="EMBL/GenBank/DDBJ databases">
        <title>WGS assembly of Ceratodon purpureus strain R40.</title>
        <authorList>
            <person name="Carey S.B."/>
            <person name="Jenkins J."/>
            <person name="Shu S."/>
            <person name="Lovell J.T."/>
            <person name="Sreedasyam A."/>
            <person name="Maumus F."/>
            <person name="Tiley G.P."/>
            <person name="Fernandez-Pozo N."/>
            <person name="Barry K."/>
            <person name="Chen C."/>
            <person name="Wang M."/>
            <person name="Lipzen A."/>
            <person name="Daum C."/>
            <person name="Saski C.A."/>
            <person name="Payton A.C."/>
            <person name="Mcbreen J.C."/>
            <person name="Conrad R.E."/>
            <person name="Kollar L.M."/>
            <person name="Olsson S."/>
            <person name="Huttunen S."/>
            <person name="Landis J.B."/>
            <person name="Wickett N.J."/>
            <person name="Johnson M.G."/>
            <person name="Rensing S.A."/>
            <person name="Grimwood J."/>
            <person name="Schmutz J."/>
            <person name="Mcdaniel S.F."/>
        </authorList>
    </citation>
    <scope>NUCLEOTIDE SEQUENCE</scope>
    <source>
        <strain evidence="3">R40</strain>
    </source>
</reference>
<name>A0A8T0IN08_CERPU</name>
<dbReference type="GO" id="GO:0005840">
    <property type="term" value="C:ribosome"/>
    <property type="evidence" value="ECO:0007669"/>
    <property type="project" value="InterPro"/>
</dbReference>
<evidence type="ECO:0000256" key="1">
    <source>
        <dbReference type="SAM" id="MobiDB-lite"/>
    </source>
</evidence>
<dbReference type="EMBL" id="CM026423">
    <property type="protein sequence ID" value="KAG0584612.1"/>
    <property type="molecule type" value="Genomic_DNA"/>
</dbReference>
<comment type="caution">
    <text evidence="3">The sequence shown here is derived from an EMBL/GenBank/DDBJ whole genome shotgun (WGS) entry which is preliminary data.</text>
</comment>
<evidence type="ECO:0000313" key="4">
    <source>
        <dbReference type="Proteomes" id="UP000822688"/>
    </source>
</evidence>
<accession>A0A8T0IN08</accession>
<dbReference type="InterPro" id="IPR001975">
    <property type="entry name" value="Ribosomal_eL40_dom"/>
</dbReference>
<keyword evidence="4" id="KW-1185">Reference proteome</keyword>